<evidence type="ECO:0008006" key="3">
    <source>
        <dbReference type="Google" id="ProtNLM"/>
    </source>
</evidence>
<reference evidence="1 2" key="1">
    <citation type="submission" date="2018-05" db="EMBL/GenBank/DDBJ databases">
        <title>Genomic Encyclopedia of Type Strains, Phase IV (KMG-IV): sequencing the most valuable type-strain genomes for metagenomic binning, comparative biology and taxonomic classification.</title>
        <authorList>
            <person name="Goeker M."/>
        </authorList>
    </citation>
    <scope>NUCLEOTIDE SEQUENCE [LARGE SCALE GENOMIC DNA]</scope>
    <source>
        <strain evidence="1 2">DSM 3183</strain>
    </source>
</reference>
<protein>
    <recommendedName>
        <fullName evidence="3">SGNH hydrolase-type esterase domain-containing protein</fullName>
    </recommendedName>
</protein>
<dbReference type="OrthoDB" id="7597388at2"/>
<proteinExistence type="predicted"/>
<comment type="caution">
    <text evidence="1">The sequence shown here is derived from an EMBL/GenBank/DDBJ whole genome shotgun (WGS) entry which is preliminary data.</text>
</comment>
<dbReference type="RefSeq" id="WP_110297001.1">
    <property type="nucleotide sequence ID" value="NZ_QJJM01000001.1"/>
</dbReference>
<organism evidence="1 2">
    <name type="scientific">Blastomonas natatoria</name>
    <dbReference type="NCBI Taxonomy" id="34015"/>
    <lineage>
        <taxon>Bacteria</taxon>
        <taxon>Pseudomonadati</taxon>
        <taxon>Pseudomonadota</taxon>
        <taxon>Alphaproteobacteria</taxon>
        <taxon>Sphingomonadales</taxon>
        <taxon>Sphingomonadaceae</taxon>
        <taxon>Blastomonas</taxon>
    </lineage>
</organism>
<dbReference type="AlphaFoldDB" id="A0A2V3VE07"/>
<dbReference type="SUPFAM" id="SSF52266">
    <property type="entry name" value="SGNH hydrolase"/>
    <property type="match status" value="1"/>
</dbReference>
<keyword evidence="2" id="KW-1185">Reference proteome</keyword>
<evidence type="ECO:0000313" key="1">
    <source>
        <dbReference type="EMBL" id="PXW79008.1"/>
    </source>
</evidence>
<dbReference type="Proteomes" id="UP000248014">
    <property type="component" value="Unassembled WGS sequence"/>
</dbReference>
<gene>
    <name evidence="1" type="ORF">C7451_10170</name>
</gene>
<dbReference type="Gene3D" id="3.40.50.1110">
    <property type="entry name" value="SGNH hydrolase"/>
    <property type="match status" value="1"/>
</dbReference>
<dbReference type="InterPro" id="IPR036514">
    <property type="entry name" value="SGNH_hydro_sf"/>
</dbReference>
<accession>A0A2V3VE07</accession>
<dbReference type="EMBL" id="QJJM01000001">
    <property type="protein sequence ID" value="PXW79008.1"/>
    <property type="molecule type" value="Genomic_DNA"/>
</dbReference>
<sequence>MSDLETRSFEQLPAATAVSPNALTAVQEPGGPMQKLQIRQLLGRLISTDETTEEEADLQALLDYPANSIGLVFADPNPAKNGWWRKVGAPGTGNWLQFEKLSADASAEVQALVDQASASEEAAGESAAIAAALLADTIATNAKVNASFDTIIATAVDRPAAGNYSTGNSTNLAVAVMGGEDVPADTPLATLLVPFTFTSSAATKIIVKRSSRLSTDAWLNSQPGNAGDTVIDTREFTLAEVGLVSGVGGVATIPLGGQTAPDGTLLIFDVVAVNNSDVPQYNNLSHGPVSGATQQYQYGWYRFEGQAAGFWEAIPIIAIRPAFAVTTELFDTGAGAVKADPFRSASVDVALVGNNLTVSGKLFANGNEVAVSDTVTFTAAAAGKEWAFGVYADRLTGAISTEATEQRDEELDAIEYLPATPAGKVLLARALVRDSGAVGAVNCAQFRGLIKIGQEPNMARHAERNRGLLRPVIGKAMRGDAINWGGYGDSITALQTGAPSDAAVRYAANGEWRDRRSVYFSAYPSDTLALLPLFDFGDGSGQVHTKIGWNWSIKAALDALAGADVVDYLNYGIGGTTSANSDNNGLWPARIAVPLAASLDAVVIAFGMNERGSTSTYANIVNMVGQFQAEGAIPIVMGCPRPHADESVSNWRYTCDALEAAAMDSGAAFISTTAIADDRNLGAIGMPAEALCSTNIGAGGNHPGIFELQQYGRAAVEQLGLA</sequence>
<name>A0A2V3VE07_9SPHN</name>
<dbReference type="GO" id="GO:0016788">
    <property type="term" value="F:hydrolase activity, acting on ester bonds"/>
    <property type="evidence" value="ECO:0007669"/>
    <property type="project" value="UniProtKB-ARBA"/>
</dbReference>
<evidence type="ECO:0000313" key="2">
    <source>
        <dbReference type="Proteomes" id="UP000248014"/>
    </source>
</evidence>